<feature type="region of interest" description="Disordered" evidence="8">
    <location>
        <begin position="1"/>
        <end position="34"/>
    </location>
</feature>
<evidence type="ECO:0000259" key="9">
    <source>
        <dbReference type="Pfam" id="PF04494"/>
    </source>
</evidence>
<evidence type="ECO:0000256" key="4">
    <source>
        <dbReference type="ARBA" id="ARBA00023015"/>
    </source>
</evidence>
<evidence type="ECO:0000256" key="1">
    <source>
        <dbReference type="ARBA" id="ARBA00004123"/>
    </source>
</evidence>
<dbReference type="Pfam" id="PF04494">
    <property type="entry name" value="TFIID_NTD2"/>
    <property type="match status" value="1"/>
</dbReference>
<dbReference type="PROSITE" id="PS50082">
    <property type="entry name" value="WD_REPEATS_2"/>
    <property type="match status" value="5"/>
</dbReference>
<evidence type="ECO:0000256" key="3">
    <source>
        <dbReference type="ARBA" id="ARBA00022737"/>
    </source>
</evidence>
<dbReference type="SUPFAM" id="SSF160897">
    <property type="entry name" value="Taf5 N-terminal domain-like"/>
    <property type="match status" value="1"/>
</dbReference>
<comment type="caution">
    <text evidence="10">The sequence shown here is derived from an EMBL/GenBank/DDBJ whole genome shotgun (WGS) entry which is preliminary data.</text>
</comment>
<feature type="region of interest" description="Disordered" evidence="8">
    <location>
        <begin position="735"/>
        <end position="766"/>
    </location>
</feature>
<dbReference type="GO" id="GO:0016251">
    <property type="term" value="F:RNA polymerase II general transcription initiation factor activity"/>
    <property type="evidence" value="ECO:0007669"/>
    <property type="project" value="TreeGrafter"/>
</dbReference>
<feature type="repeat" description="WD" evidence="7">
    <location>
        <begin position="517"/>
        <end position="564"/>
    </location>
</feature>
<dbReference type="Gene3D" id="2.130.10.10">
    <property type="entry name" value="YVTN repeat-like/Quinoprotein amine dehydrogenase"/>
    <property type="match status" value="2"/>
</dbReference>
<evidence type="ECO:0000313" key="11">
    <source>
        <dbReference type="Proteomes" id="UP000813824"/>
    </source>
</evidence>
<dbReference type="PANTHER" id="PTHR19879:SF1">
    <property type="entry name" value="CANNONBALL-RELATED"/>
    <property type="match status" value="1"/>
</dbReference>
<organism evidence="10 11">
    <name type="scientific">Cristinia sonorae</name>
    <dbReference type="NCBI Taxonomy" id="1940300"/>
    <lineage>
        <taxon>Eukaryota</taxon>
        <taxon>Fungi</taxon>
        <taxon>Dikarya</taxon>
        <taxon>Basidiomycota</taxon>
        <taxon>Agaricomycotina</taxon>
        <taxon>Agaricomycetes</taxon>
        <taxon>Agaricomycetidae</taxon>
        <taxon>Agaricales</taxon>
        <taxon>Pleurotineae</taxon>
        <taxon>Stephanosporaceae</taxon>
        <taxon>Cristinia</taxon>
    </lineage>
</organism>
<reference evidence="10" key="1">
    <citation type="journal article" date="2021" name="New Phytol.">
        <title>Evolutionary innovations through gain and loss of genes in the ectomycorrhizal Boletales.</title>
        <authorList>
            <person name="Wu G."/>
            <person name="Miyauchi S."/>
            <person name="Morin E."/>
            <person name="Kuo A."/>
            <person name="Drula E."/>
            <person name="Varga T."/>
            <person name="Kohler A."/>
            <person name="Feng B."/>
            <person name="Cao Y."/>
            <person name="Lipzen A."/>
            <person name="Daum C."/>
            <person name="Hundley H."/>
            <person name="Pangilinan J."/>
            <person name="Johnson J."/>
            <person name="Barry K."/>
            <person name="LaButti K."/>
            <person name="Ng V."/>
            <person name="Ahrendt S."/>
            <person name="Min B."/>
            <person name="Choi I.G."/>
            <person name="Park H."/>
            <person name="Plett J.M."/>
            <person name="Magnuson J."/>
            <person name="Spatafora J.W."/>
            <person name="Nagy L.G."/>
            <person name="Henrissat B."/>
            <person name="Grigoriev I.V."/>
            <person name="Yang Z.L."/>
            <person name="Xu J."/>
            <person name="Martin F.M."/>
        </authorList>
    </citation>
    <scope>NUCLEOTIDE SEQUENCE</scope>
    <source>
        <strain evidence="10">KKN 215</strain>
    </source>
</reference>
<dbReference type="InterPro" id="IPR007582">
    <property type="entry name" value="TFIID_NTD2"/>
</dbReference>
<dbReference type="InterPro" id="IPR019775">
    <property type="entry name" value="WD40_repeat_CS"/>
</dbReference>
<keyword evidence="5" id="KW-0804">Transcription</keyword>
<keyword evidence="6" id="KW-0539">Nucleus</keyword>
<dbReference type="PANTHER" id="PTHR19879">
    <property type="entry name" value="TRANSCRIPTION INITIATION FACTOR TFIID"/>
    <property type="match status" value="1"/>
</dbReference>
<feature type="repeat" description="WD" evidence="7">
    <location>
        <begin position="565"/>
        <end position="606"/>
    </location>
</feature>
<dbReference type="PRINTS" id="PR00320">
    <property type="entry name" value="GPROTEINBRPT"/>
</dbReference>
<proteinExistence type="predicted"/>
<feature type="repeat" description="WD" evidence="7">
    <location>
        <begin position="607"/>
        <end position="648"/>
    </location>
</feature>
<accession>A0A8K0XNV2</accession>
<sequence length="801" mass="86722">MSVPTPAVSTPAEGDSPAPSTAPPPADPSSNVAQGERLVLEYLRSRGFKTAEQAFLSSIEAGTEGKDKESAAPSSSNTVTSEELVKNIAVFASKPNKPAENALSESSSVVSELGTMGNPANIQNLIASISSLGAEEVLRLDPTDKQEGFKELEAWVDGSLDMYRPEFRPILFPIFCHFYLDLIQQGFKEAALRFFSEYSGSLAPVHNPTLHHLSALLLPTHVEKDELAQRFRNEKYTVRMSRSGVDLLVGWLTEGMGGEAPGSGEGFSGEKGKRGRLAVMRVVNNHLKFDVTASPSTSVSATSWEESTGLLSSLIPQSSGSSVGDAHTFNLSKGELKLGPAPISEELRAETERQLREHAMMDRDPAAQYDAYIRPATIPGVVSPTFSDLLPHPPSFRTVDVRREVEKVRDARKRIRLEPSALANAANPGQALAARARALPSVCAYTLHDVGEGVPCCSFSQDSSLMAAGFAESYIRLWSLKGEKLKGYRSDFQPSSIHNTASLRKVREKGGSTTRKLIGHSGPVYSVSFDPVGGSATPPRYLLSSSADATTRLWSLDTMTNVVAYRGHQNPVWDVQWSPMGIYFATASRDRTARLWSTDRTSALRVYAGHLSDVDCVRFHPNSLYLATGSSDRTARLWDVQRGSCVRVFIGHQGVVSTIAFSPDGRYLASAGEDLAINLWDLGSGKRIKKMTGHTASIYSLAFSGESSLLVSGSADWTVRCWDVKAAGGLPSKVKENGVNGVTTNGDTHSEGPSHRESESNNETTDLLSTFPTKRTPIINVQFTPRNLCLVAGPYLNPEIR</sequence>
<evidence type="ECO:0000256" key="5">
    <source>
        <dbReference type="ARBA" id="ARBA00023163"/>
    </source>
</evidence>
<dbReference type="CDD" id="cd00200">
    <property type="entry name" value="WD40"/>
    <property type="match status" value="1"/>
</dbReference>
<dbReference type="InterPro" id="IPR015943">
    <property type="entry name" value="WD40/YVTN_repeat-like_dom_sf"/>
</dbReference>
<dbReference type="InterPro" id="IPR020472">
    <property type="entry name" value="WD40_PAC1"/>
</dbReference>
<keyword evidence="4" id="KW-0805">Transcription regulation</keyword>
<dbReference type="EMBL" id="JAEVFJ010000020">
    <property type="protein sequence ID" value="KAH8099405.1"/>
    <property type="molecule type" value="Genomic_DNA"/>
</dbReference>
<evidence type="ECO:0000256" key="2">
    <source>
        <dbReference type="ARBA" id="ARBA00022574"/>
    </source>
</evidence>
<keyword evidence="2 7" id="KW-0853">WD repeat</keyword>
<gene>
    <name evidence="10" type="ORF">BXZ70DRAFT_943564</name>
</gene>
<feature type="domain" description="TFIID subunit TAF5 NTD2" evidence="9">
    <location>
        <begin position="141"/>
        <end position="254"/>
    </location>
</feature>
<dbReference type="AlphaFoldDB" id="A0A8K0XNV2"/>
<feature type="repeat" description="WD" evidence="7">
    <location>
        <begin position="649"/>
        <end position="690"/>
    </location>
</feature>
<keyword evidence="11" id="KW-1185">Reference proteome</keyword>
<keyword evidence="3" id="KW-0677">Repeat</keyword>
<feature type="repeat" description="WD" evidence="7">
    <location>
        <begin position="691"/>
        <end position="725"/>
    </location>
</feature>
<dbReference type="GO" id="GO:0006367">
    <property type="term" value="P:transcription initiation at RNA polymerase II promoter"/>
    <property type="evidence" value="ECO:0007669"/>
    <property type="project" value="TreeGrafter"/>
</dbReference>
<dbReference type="InterPro" id="IPR037264">
    <property type="entry name" value="TFIID_NTD2_sf"/>
</dbReference>
<dbReference type="SUPFAM" id="SSF50978">
    <property type="entry name" value="WD40 repeat-like"/>
    <property type="match status" value="1"/>
</dbReference>
<dbReference type="OrthoDB" id="10266330at2759"/>
<evidence type="ECO:0000256" key="8">
    <source>
        <dbReference type="SAM" id="MobiDB-lite"/>
    </source>
</evidence>
<protein>
    <submittedName>
        <fullName evidence="10">TFIID and SAGA subunit</fullName>
    </submittedName>
</protein>
<evidence type="ECO:0000256" key="6">
    <source>
        <dbReference type="ARBA" id="ARBA00023242"/>
    </source>
</evidence>
<dbReference type="PROSITE" id="PS00678">
    <property type="entry name" value="WD_REPEATS_1"/>
    <property type="match status" value="2"/>
</dbReference>
<comment type="subcellular location">
    <subcellularLocation>
        <location evidence="1">Nucleus</location>
    </subcellularLocation>
</comment>
<dbReference type="InterPro" id="IPR036322">
    <property type="entry name" value="WD40_repeat_dom_sf"/>
</dbReference>
<dbReference type="InterPro" id="IPR001680">
    <property type="entry name" value="WD40_rpt"/>
</dbReference>
<dbReference type="CDD" id="cd08044">
    <property type="entry name" value="TAF5_NTD2"/>
    <property type="match status" value="1"/>
</dbReference>
<dbReference type="SMART" id="SM00320">
    <property type="entry name" value="WD40"/>
    <property type="match status" value="6"/>
</dbReference>
<dbReference type="PROSITE" id="PS50294">
    <property type="entry name" value="WD_REPEATS_REGION"/>
    <property type="match status" value="5"/>
</dbReference>
<evidence type="ECO:0000313" key="10">
    <source>
        <dbReference type="EMBL" id="KAH8099405.1"/>
    </source>
</evidence>
<dbReference type="Gene3D" id="1.25.40.500">
    <property type="entry name" value="TFIID subunit TAF5, NTD2 domain"/>
    <property type="match status" value="1"/>
</dbReference>
<evidence type="ECO:0000256" key="7">
    <source>
        <dbReference type="PROSITE-ProRule" id="PRU00221"/>
    </source>
</evidence>
<dbReference type="Proteomes" id="UP000813824">
    <property type="component" value="Unassembled WGS sequence"/>
</dbReference>
<feature type="compositionally biased region" description="Basic and acidic residues" evidence="8">
    <location>
        <begin position="748"/>
        <end position="759"/>
    </location>
</feature>
<dbReference type="GO" id="GO:0005669">
    <property type="term" value="C:transcription factor TFIID complex"/>
    <property type="evidence" value="ECO:0007669"/>
    <property type="project" value="TreeGrafter"/>
</dbReference>
<feature type="region of interest" description="Disordered" evidence="8">
    <location>
        <begin position="59"/>
        <end position="79"/>
    </location>
</feature>
<name>A0A8K0XNV2_9AGAR</name>
<dbReference type="Pfam" id="PF00400">
    <property type="entry name" value="WD40"/>
    <property type="match status" value="6"/>
</dbReference>